<evidence type="ECO:0000256" key="7">
    <source>
        <dbReference type="SAM" id="Phobius"/>
    </source>
</evidence>
<evidence type="ECO:0000313" key="9">
    <source>
        <dbReference type="Proteomes" id="UP000235803"/>
    </source>
</evidence>
<dbReference type="InterPro" id="IPR050601">
    <property type="entry name" value="CPA3_antiporter_subunitC"/>
</dbReference>
<keyword evidence="4 7" id="KW-0812">Transmembrane</keyword>
<keyword evidence="3" id="KW-1003">Cell membrane</keyword>
<feature type="transmembrane region" description="Helical" evidence="7">
    <location>
        <begin position="69"/>
        <end position="91"/>
    </location>
</feature>
<evidence type="ECO:0000256" key="1">
    <source>
        <dbReference type="ARBA" id="ARBA00004651"/>
    </source>
</evidence>
<comment type="similarity">
    <text evidence="2">Belongs to the CPA3 antiporters (TC 2.A.63) subunit C family.</text>
</comment>
<dbReference type="EMBL" id="PNRF01000012">
    <property type="protein sequence ID" value="PMR76655.1"/>
    <property type="molecule type" value="Genomic_DNA"/>
</dbReference>
<evidence type="ECO:0000256" key="4">
    <source>
        <dbReference type="ARBA" id="ARBA00022692"/>
    </source>
</evidence>
<keyword evidence="5 7" id="KW-1133">Transmembrane helix</keyword>
<keyword evidence="9" id="KW-1185">Reference proteome</keyword>
<dbReference type="Gene3D" id="1.10.287.3510">
    <property type="match status" value="1"/>
</dbReference>
<dbReference type="Proteomes" id="UP000235803">
    <property type="component" value="Unassembled WGS sequence"/>
</dbReference>
<dbReference type="Pfam" id="PF00420">
    <property type="entry name" value="Oxidored_q2"/>
    <property type="match status" value="1"/>
</dbReference>
<dbReference type="PANTHER" id="PTHR34583">
    <property type="entry name" value="ANTIPORTER SUBUNIT MNHC2-RELATED"/>
    <property type="match status" value="1"/>
</dbReference>
<dbReference type="NCBIfam" id="NF006573">
    <property type="entry name" value="PRK09094.1"/>
    <property type="match status" value="1"/>
</dbReference>
<keyword evidence="6 7" id="KW-0472">Membrane</keyword>
<evidence type="ECO:0000256" key="6">
    <source>
        <dbReference type="ARBA" id="ARBA00023136"/>
    </source>
</evidence>
<evidence type="ECO:0000256" key="5">
    <source>
        <dbReference type="ARBA" id="ARBA00022989"/>
    </source>
</evidence>
<feature type="transmembrane region" description="Helical" evidence="7">
    <location>
        <begin position="6"/>
        <end position="21"/>
    </location>
</feature>
<sequence>MEALFSLVVGVLIASGTYLLLRGRTFPVIIGLVLLGYAVNLFLFSTGGLNTHAAAVIGESTVPTDPLPQAFVLTAIVIGFAMTAFVVILAIRARSEMGSDHVDGQQGEAGDAK</sequence>
<dbReference type="InterPro" id="IPR039428">
    <property type="entry name" value="NUOK/Mnh_C1-like"/>
</dbReference>
<dbReference type="OrthoDB" id="9799219at2"/>
<gene>
    <name evidence="8" type="ORF">C1H69_06430</name>
</gene>
<evidence type="ECO:0000256" key="2">
    <source>
        <dbReference type="ARBA" id="ARBA00010388"/>
    </source>
</evidence>
<comment type="subcellular location">
    <subcellularLocation>
        <location evidence="1">Cell membrane</location>
        <topology evidence="1">Multi-pass membrane protein</topology>
    </subcellularLocation>
</comment>
<dbReference type="PANTHER" id="PTHR34583:SF2">
    <property type="entry name" value="ANTIPORTER SUBUNIT MNHC2-RELATED"/>
    <property type="match status" value="1"/>
</dbReference>
<reference evidence="8 9" key="1">
    <citation type="submission" date="2018-01" db="EMBL/GenBank/DDBJ databases">
        <title>Halomonas endophytica sp. nov., isolated from storage liquid in the stems of Populus euphratica.</title>
        <authorList>
            <person name="Chen C."/>
        </authorList>
    </citation>
    <scope>NUCLEOTIDE SEQUENCE [LARGE SCALE GENOMIC DNA]</scope>
    <source>
        <strain evidence="8 9">MC28</strain>
    </source>
</reference>
<dbReference type="RefSeq" id="WP_102652559.1">
    <property type="nucleotide sequence ID" value="NZ_PNRF01000012.1"/>
</dbReference>
<name>A0A2N7U891_9GAMM</name>
<evidence type="ECO:0000256" key="3">
    <source>
        <dbReference type="ARBA" id="ARBA00022475"/>
    </source>
</evidence>
<feature type="transmembrane region" description="Helical" evidence="7">
    <location>
        <begin position="28"/>
        <end position="49"/>
    </location>
</feature>
<comment type="caution">
    <text evidence="8">The sequence shown here is derived from an EMBL/GenBank/DDBJ whole genome shotgun (WGS) entry which is preliminary data.</text>
</comment>
<dbReference type="AlphaFoldDB" id="A0A2N7U891"/>
<protein>
    <submittedName>
        <fullName evidence="8">Na+/H+ antiporter subunit C</fullName>
    </submittedName>
</protein>
<proteinExistence type="inferred from homology"/>
<dbReference type="GO" id="GO:0005886">
    <property type="term" value="C:plasma membrane"/>
    <property type="evidence" value="ECO:0007669"/>
    <property type="project" value="UniProtKB-SubCell"/>
</dbReference>
<accession>A0A2N7U891</accession>
<organism evidence="8 9">
    <name type="scientific">Billgrantia endophytica</name>
    <dbReference type="NCBI Taxonomy" id="2033802"/>
    <lineage>
        <taxon>Bacteria</taxon>
        <taxon>Pseudomonadati</taxon>
        <taxon>Pseudomonadota</taxon>
        <taxon>Gammaproteobacteria</taxon>
        <taxon>Oceanospirillales</taxon>
        <taxon>Halomonadaceae</taxon>
        <taxon>Billgrantia</taxon>
    </lineage>
</organism>
<evidence type="ECO:0000313" key="8">
    <source>
        <dbReference type="EMBL" id="PMR76655.1"/>
    </source>
</evidence>